<evidence type="ECO:0000256" key="3">
    <source>
        <dbReference type="ARBA" id="ARBA00022777"/>
    </source>
</evidence>
<dbReference type="InterPro" id="IPR002078">
    <property type="entry name" value="Sigma_54_int"/>
</dbReference>
<dbReference type="InterPro" id="IPR011608">
    <property type="entry name" value="PRD"/>
</dbReference>
<organism evidence="9 10">
    <name type="scientific">Clostridium sartagoforme</name>
    <dbReference type="NCBI Taxonomy" id="84031"/>
    <lineage>
        <taxon>Bacteria</taxon>
        <taxon>Bacillati</taxon>
        <taxon>Bacillota</taxon>
        <taxon>Clostridia</taxon>
        <taxon>Eubacteriales</taxon>
        <taxon>Clostridiaceae</taxon>
        <taxon>Clostridium</taxon>
    </lineage>
</organism>
<feature type="domain" description="PRD" evidence="8">
    <location>
        <begin position="789"/>
        <end position="893"/>
    </location>
</feature>
<dbReference type="Pfam" id="PF03610">
    <property type="entry name" value="EIIA-man"/>
    <property type="match status" value="1"/>
</dbReference>
<dbReference type="PANTHER" id="PTHR32071">
    <property type="entry name" value="TRANSCRIPTIONAL REGULATORY PROTEIN"/>
    <property type="match status" value="1"/>
</dbReference>
<evidence type="ECO:0000256" key="5">
    <source>
        <dbReference type="ARBA" id="ARBA00023125"/>
    </source>
</evidence>
<dbReference type="CDD" id="cd00006">
    <property type="entry name" value="PTS_IIA_man"/>
    <property type="match status" value="1"/>
</dbReference>
<evidence type="ECO:0000256" key="2">
    <source>
        <dbReference type="ARBA" id="ARBA00022741"/>
    </source>
</evidence>
<dbReference type="Gene3D" id="3.40.50.510">
    <property type="entry name" value="Phosphotransferase system, mannose-type IIA component"/>
    <property type="match status" value="1"/>
</dbReference>
<feature type="domain" description="Sigma-54 factor interaction" evidence="6">
    <location>
        <begin position="76"/>
        <end position="309"/>
    </location>
</feature>
<dbReference type="PROSITE" id="PS51372">
    <property type="entry name" value="PRD_2"/>
    <property type="match status" value="2"/>
</dbReference>
<dbReference type="InterPro" id="IPR036390">
    <property type="entry name" value="WH_DNA-bd_sf"/>
</dbReference>
<evidence type="ECO:0000313" key="10">
    <source>
        <dbReference type="Proteomes" id="UP000306888"/>
    </source>
</evidence>
<dbReference type="SUPFAM" id="SSF53062">
    <property type="entry name" value="PTS system fructose IIA component-like"/>
    <property type="match status" value="1"/>
</dbReference>
<dbReference type="SUPFAM" id="SSF46785">
    <property type="entry name" value="Winged helix' DNA-binding domain"/>
    <property type="match status" value="1"/>
</dbReference>
<dbReference type="InterPro" id="IPR003593">
    <property type="entry name" value="AAA+_ATPase"/>
</dbReference>
<keyword evidence="4" id="KW-0067">ATP-binding</keyword>
<dbReference type="SUPFAM" id="SSF52540">
    <property type="entry name" value="P-loop containing nucleoside triphosphate hydrolases"/>
    <property type="match status" value="1"/>
</dbReference>
<dbReference type="GO" id="GO:0003677">
    <property type="term" value="F:DNA binding"/>
    <property type="evidence" value="ECO:0007669"/>
    <property type="project" value="UniProtKB-KW"/>
</dbReference>
<keyword evidence="10" id="KW-1185">Reference proteome</keyword>
<dbReference type="InterPro" id="IPR025943">
    <property type="entry name" value="Sigma_54_int_dom_ATP-bd_2"/>
</dbReference>
<protein>
    <submittedName>
        <fullName evidence="9">Sigma-54-dependent transcriptional regulator</fullName>
    </submittedName>
</protein>
<evidence type="ECO:0000256" key="4">
    <source>
        <dbReference type="ARBA" id="ARBA00022840"/>
    </source>
</evidence>
<evidence type="ECO:0000313" key="9">
    <source>
        <dbReference type="EMBL" id="TGY42358.1"/>
    </source>
</evidence>
<comment type="caution">
    <text evidence="9">The sequence shown here is derived from an EMBL/GenBank/DDBJ whole genome shotgun (WGS) entry which is preliminary data.</text>
</comment>
<keyword evidence="2" id="KW-0547">Nucleotide-binding</keyword>
<dbReference type="GO" id="GO:0009401">
    <property type="term" value="P:phosphoenolpyruvate-dependent sugar phosphotransferase system"/>
    <property type="evidence" value="ECO:0007669"/>
    <property type="project" value="InterPro"/>
</dbReference>
<evidence type="ECO:0000259" key="8">
    <source>
        <dbReference type="PROSITE" id="PS51372"/>
    </source>
</evidence>
<dbReference type="GO" id="GO:0016301">
    <property type="term" value="F:kinase activity"/>
    <property type="evidence" value="ECO:0007669"/>
    <property type="project" value="UniProtKB-KW"/>
</dbReference>
<dbReference type="Pfam" id="PF00874">
    <property type="entry name" value="PRD"/>
    <property type="match status" value="2"/>
</dbReference>
<dbReference type="GO" id="GO:0016020">
    <property type="term" value="C:membrane"/>
    <property type="evidence" value="ECO:0007669"/>
    <property type="project" value="InterPro"/>
</dbReference>
<keyword evidence="5" id="KW-0238">DNA-binding</keyword>
<dbReference type="PROSITE" id="PS51096">
    <property type="entry name" value="PTS_EIIA_TYPE_4"/>
    <property type="match status" value="1"/>
</dbReference>
<dbReference type="OrthoDB" id="9765164at2"/>
<dbReference type="Proteomes" id="UP000306888">
    <property type="component" value="Unassembled WGS sequence"/>
</dbReference>
<dbReference type="GO" id="GO:0006355">
    <property type="term" value="P:regulation of DNA-templated transcription"/>
    <property type="evidence" value="ECO:0007669"/>
    <property type="project" value="InterPro"/>
</dbReference>
<dbReference type="RefSeq" id="WP_136006606.1">
    <property type="nucleotide sequence ID" value="NZ_SRYR01000003.1"/>
</dbReference>
<dbReference type="PANTHER" id="PTHR32071:SF38">
    <property type="entry name" value="PSP OPERON TRANSCRIPTIONAL ACTIVATOR"/>
    <property type="match status" value="1"/>
</dbReference>
<dbReference type="PROSITE" id="PS00676">
    <property type="entry name" value="SIGMA54_INTERACT_2"/>
    <property type="match status" value="1"/>
</dbReference>
<reference evidence="9 10" key="1">
    <citation type="submission" date="2019-04" db="EMBL/GenBank/DDBJ databases">
        <title>Microbes associate with the intestines of laboratory mice.</title>
        <authorList>
            <person name="Navarre W."/>
            <person name="Wong E."/>
            <person name="Huang K."/>
            <person name="Tropini C."/>
            <person name="Ng K."/>
            <person name="Yu B."/>
        </authorList>
    </citation>
    <scope>NUCLEOTIDE SEQUENCE [LARGE SCALE GENOMIC DNA]</scope>
    <source>
        <strain evidence="9 10">NM50_B9-20</strain>
    </source>
</reference>
<gene>
    <name evidence="9" type="ORF">E5347_09060</name>
</gene>
<dbReference type="EMBL" id="SRYR01000003">
    <property type="protein sequence ID" value="TGY42358.1"/>
    <property type="molecule type" value="Genomic_DNA"/>
</dbReference>
<sequence>MNKKDLIYKTILQLNCLDGIDTNTISSLMNMSRANVSHELNKLCKEGKLYKSSGRPVLFFIQENNKPNTKSKLDLLAQNNESLRHAIEQAKSAILYPPNGINSLILGNTGVGKSMFASLMHSYAVEMKIKSEDSPFIIFNCADYSNNPQLLTSQLFGVKKGSYTGAESDKVGLIEQADGGILFLDEVHRLPPEGQEALFIFLDTGTFRRVGDSEIRTSDVLIISATTEDPNSALLSTFTRRIPMTITIPSLKDRTLEERLHLIKTFFKAESNRINKEIYVSLNSLRALLSYDCPNNIGQLKSDVQLLCAKSYSEFLTNKKPDVRISSKILPSYIKEGLYKEKEHRVLWNKLIGEEVEYFRFPGYAQNLDDTNYKEDIDSIYNFIEEKLAKLKSREISDIDIEHILEKDILQHFAKNTSNTSIENNRQNLLTIIDSNVLSFIDELVEFIVQELNIVFDNNLYAAFALHINTLINRIKSNKAISNSNLGKIKTLYPKEFNVAFKIKNIIEDYIRTPIPIDEIGYLALFLIPDNTFNSEFKDKVKIILIAHGESTATSMANVANKLLGEDYVISINAPLEVAPLEVLEDLKDAIKNNPSDAGYLLLVDMGSLTTFADVIRKNFNVPIKVISLISTLHVLEATRKALSGLSLEDIYNDVIMVNSYVETHKNFNEKNIDNNKILIITACLTAEGAAIAIKSFLETNLNYSKNLFEIVCLNCLDKNYFKQQIINLQEKNEILFIVSSFPVDLDIKQYSMYEVFNMNVIKTLQDLINFKTAMLNIPIVINENIDNIDGLVLFNDVTKFLNSILSKHSVTLSYEKTVGVTLHLAFVVGRLKNGDTTSEYLDKEQYIAENSDLYNLINGEFSFLNNKYNIKISDDEICYIMNLIKSSLPEPQ</sequence>
<dbReference type="InterPro" id="IPR004701">
    <property type="entry name" value="PTS_EIIA_man-typ"/>
</dbReference>
<dbReference type="InterPro" id="IPR036634">
    <property type="entry name" value="PRD_sf"/>
</dbReference>
<proteinExistence type="predicted"/>
<dbReference type="Pfam" id="PF00158">
    <property type="entry name" value="Sigma54_activat"/>
    <property type="match status" value="1"/>
</dbReference>
<keyword evidence="3" id="KW-0418">Kinase</keyword>
<dbReference type="PROSITE" id="PS50045">
    <property type="entry name" value="SIGMA54_INTERACT_4"/>
    <property type="match status" value="1"/>
</dbReference>
<dbReference type="CDD" id="cd00009">
    <property type="entry name" value="AAA"/>
    <property type="match status" value="1"/>
</dbReference>
<feature type="domain" description="PRD" evidence="8">
    <location>
        <begin position="432"/>
        <end position="537"/>
    </location>
</feature>
<dbReference type="Gene3D" id="3.40.50.300">
    <property type="entry name" value="P-loop containing nucleotide triphosphate hydrolases"/>
    <property type="match status" value="1"/>
</dbReference>
<dbReference type="AlphaFoldDB" id="A0A4S2DJH5"/>
<feature type="domain" description="PTS EIIA type-4" evidence="7">
    <location>
        <begin position="540"/>
        <end position="669"/>
    </location>
</feature>
<dbReference type="InterPro" id="IPR033887">
    <property type="entry name" value="PTS_IIA_man"/>
</dbReference>
<dbReference type="Gene3D" id="1.10.1790.10">
    <property type="entry name" value="PRD domain"/>
    <property type="match status" value="2"/>
</dbReference>
<evidence type="ECO:0000259" key="7">
    <source>
        <dbReference type="PROSITE" id="PS51096"/>
    </source>
</evidence>
<dbReference type="GO" id="GO:0005524">
    <property type="term" value="F:ATP binding"/>
    <property type="evidence" value="ECO:0007669"/>
    <property type="project" value="UniProtKB-KW"/>
</dbReference>
<evidence type="ECO:0000256" key="1">
    <source>
        <dbReference type="ARBA" id="ARBA00022679"/>
    </source>
</evidence>
<accession>A0A4S2DJH5</accession>
<dbReference type="SUPFAM" id="SSF63520">
    <property type="entry name" value="PTS-regulatory domain, PRD"/>
    <property type="match status" value="2"/>
</dbReference>
<dbReference type="InterPro" id="IPR036662">
    <property type="entry name" value="PTS_EIIA_man-typ_sf"/>
</dbReference>
<evidence type="ECO:0000259" key="6">
    <source>
        <dbReference type="PROSITE" id="PS50045"/>
    </source>
</evidence>
<keyword evidence="1" id="KW-0808">Transferase</keyword>
<dbReference type="InterPro" id="IPR027417">
    <property type="entry name" value="P-loop_NTPase"/>
</dbReference>
<dbReference type="SMART" id="SM00382">
    <property type="entry name" value="AAA"/>
    <property type="match status" value="1"/>
</dbReference>
<name>A0A4S2DJH5_9CLOT</name>